<dbReference type="Gene3D" id="1.50.40.10">
    <property type="entry name" value="Mitochondrial carrier domain"/>
    <property type="match status" value="1"/>
</dbReference>
<accession>A0A7S2YFJ3</accession>
<evidence type="ECO:0000256" key="6">
    <source>
        <dbReference type="ARBA" id="ARBA00022989"/>
    </source>
</evidence>
<evidence type="ECO:0000256" key="8">
    <source>
        <dbReference type="PROSITE-ProRule" id="PRU00282"/>
    </source>
</evidence>
<evidence type="ECO:0000313" key="10">
    <source>
        <dbReference type="EMBL" id="CAD9972822.1"/>
    </source>
</evidence>
<evidence type="ECO:0000256" key="3">
    <source>
        <dbReference type="ARBA" id="ARBA00022448"/>
    </source>
</evidence>
<dbReference type="EMBL" id="HBHT01022594">
    <property type="protein sequence ID" value="CAD9972822.1"/>
    <property type="molecule type" value="Transcribed_RNA"/>
</dbReference>
<feature type="repeat" description="Solcar" evidence="8">
    <location>
        <begin position="17"/>
        <end position="102"/>
    </location>
</feature>
<evidence type="ECO:0000256" key="1">
    <source>
        <dbReference type="ARBA" id="ARBA00004141"/>
    </source>
</evidence>
<dbReference type="AlphaFoldDB" id="A0A7S2YFJ3"/>
<sequence>MNTAQQTPLATSAAAPPSLLTQVGMAGGAAVITVTFIHPIDVVKTRIQVSTEYGKLGMGGTAAKVVKGEGIAGLWKGVNAAWLREASYTSLRLGLYEPIKVVFGANDPETTSFAKKFAAGSAAGALGSLAGNPFDVLKTKLMTSGGKELPSMVNVAKDLYANQGIQGFYRGIDSNIARAMVLNGTKMGVYDQSKGYVVEYTGLPKKSLATQFLSAVTAGFFMTCTVAPFDMVRTRLMNQPADARIYNNAIDCMVKIATKEGPLTFWRGFLPIWSRFAPTTTLQLVIFEQLRGLMGMKAL</sequence>
<organism evidence="10">
    <name type="scientific">Entomoneis paludosa</name>
    <dbReference type="NCBI Taxonomy" id="265537"/>
    <lineage>
        <taxon>Eukaryota</taxon>
        <taxon>Sar</taxon>
        <taxon>Stramenopiles</taxon>
        <taxon>Ochrophyta</taxon>
        <taxon>Bacillariophyta</taxon>
        <taxon>Bacillariophyceae</taxon>
        <taxon>Bacillariophycidae</taxon>
        <taxon>Entomoneidaceae</taxon>
        <taxon>Entomoneis</taxon>
    </lineage>
</organism>
<dbReference type="SUPFAM" id="SSF103506">
    <property type="entry name" value="Mitochondrial carrier"/>
    <property type="match status" value="1"/>
</dbReference>
<gene>
    <name evidence="10" type="ORF">APAL1065_LOCUS15148</name>
</gene>
<evidence type="ECO:0000256" key="2">
    <source>
        <dbReference type="ARBA" id="ARBA00006375"/>
    </source>
</evidence>
<comment type="subcellular location">
    <subcellularLocation>
        <location evidence="1">Membrane</location>
        <topology evidence="1">Multi-pass membrane protein</topology>
    </subcellularLocation>
</comment>
<keyword evidence="4 8" id="KW-0812">Transmembrane</keyword>
<keyword evidence="7 8" id="KW-0472">Membrane</keyword>
<dbReference type="InterPro" id="IPR018108">
    <property type="entry name" value="MCP_transmembrane"/>
</dbReference>
<dbReference type="InterPro" id="IPR023395">
    <property type="entry name" value="MCP_dom_sf"/>
</dbReference>
<evidence type="ECO:0008006" key="11">
    <source>
        <dbReference type="Google" id="ProtNLM"/>
    </source>
</evidence>
<dbReference type="InterPro" id="IPR050391">
    <property type="entry name" value="Mito_Metabolite_Transporter"/>
</dbReference>
<dbReference type="GO" id="GO:0016020">
    <property type="term" value="C:membrane"/>
    <property type="evidence" value="ECO:0007669"/>
    <property type="project" value="UniProtKB-SubCell"/>
</dbReference>
<feature type="repeat" description="Solcar" evidence="8">
    <location>
        <begin position="206"/>
        <end position="293"/>
    </location>
</feature>
<keyword evidence="6" id="KW-1133">Transmembrane helix</keyword>
<reference evidence="10" key="1">
    <citation type="submission" date="2021-01" db="EMBL/GenBank/DDBJ databases">
        <authorList>
            <person name="Corre E."/>
            <person name="Pelletier E."/>
            <person name="Niang G."/>
            <person name="Scheremetjew M."/>
            <person name="Finn R."/>
            <person name="Kale V."/>
            <person name="Holt S."/>
            <person name="Cochrane G."/>
            <person name="Meng A."/>
            <person name="Brown T."/>
            <person name="Cohen L."/>
        </authorList>
    </citation>
    <scope>NUCLEOTIDE SEQUENCE</scope>
    <source>
        <strain evidence="10">CCMP125</strain>
    </source>
</reference>
<evidence type="ECO:0000256" key="9">
    <source>
        <dbReference type="RuleBase" id="RU000488"/>
    </source>
</evidence>
<feature type="repeat" description="Solcar" evidence="8">
    <location>
        <begin position="111"/>
        <end position="196"/>
    </location>
</feature>
<evidence type="ECO:0000256" key="7">
    <source>
        <dbReference type="ARBA" id="ARBA00023136"/>
    </source>
</evidence>
<dbReference type="PANTHER" id="PTHR45618">
    <property type="entry name" value="MITOCHONDRIAL DICARBOXYLATE CARRIER-RELATED"/>
    <property type="match status" value="1"/>
</dbReference>
<evidence type="ECO:0000256" key="5">
    <source>
        <dbReference type="ARBA" id="ARBA00022737"/>
    </source>
</evidence>
<keyword evidence="3 9" id="KW-0813">Transport</keyword>
<keyword evidence="5" id="KW-0677">Repeat</keyword>
<evidence type="ECO:0000256" key="4">
    <source>
        <dbReference type="ARBA" id="ARBA00022692"/>
    </source>
</evidence>
<dbReference type="Pfam" id="PF00153">
    <property type="entry name" value="Mito_carr"/>
    <property type="match status" value="3"/>
</dbReference>
<dbReference type="PROSITE" id="PS50920">
    <property type="entry name" value="SOLCAR"/>
    <property type="match status" value="3"/>
</dbReference>
<comment type="similarity">
    <text evidence="2 9">Belongs to the mitochondrial carrier (TC 2.A.29) family.</text>
</comment>
<protein>
    <recommendedName>
        <fullName evidence="11">Mitochondrial carrier protein</fullName>
    </recommendedName>
</protein>
<name>A0A7S2YFJ3_9STRA</name>
<proteinExistence type="inferred from homology"/>